<evidence type="ECO:0000313" key="4">
    <source>
        <dbReference type="Proteomes" id="UP000824120"/>
    </source>
</evidence>
<dbReference type="EMBL" id="JACXVP010000008">
    <property type="protein sequence ID" value="KAG5590909.1"/>
    <property type="molecule type" value="Genomic_DNA"/>
</dbReference>
<sequence>MKESSRTPSQTVIKTTGHEGGHEPWGSILPRGNVCIIKYMIFPPFSFILVFSRFSFILNCVLLGVETTVVVGDILFKVGM</sequence>
<keyword evidence="2" id="KW-0472">Membrane</keyword>
<accession>A0A9J5XSW7</accession>
<keyword evidence="2" id="KW-0812">Transmembrane</keyword>
<organism evidence="3 4">
    <name type="scientific">Solanum commersonii</name>
    <name type="common">Commerson's wild potato</name>
    <name type="synonym">Commerson's nightshade</name>
    <dbReference type="NCBI Taxonomy" id="4109"/>
    <lineage>
        <taxon>Eukaryota</taxon>
        <taxon>Viridiplantae</taxon>
        <taxon>Streptophyta</taxon>
        <taxon>Embryophyta</taxon>
        <taxon>Tracheophyta</taxon>
        <taxon>Spermatophyta</taxon>
        <taxon>Magnoliopsida</taxon>
        <taxon>eudicotyledons</taxon>
        <taxon>Gunneridae</taxon>
        <taxon>Pentapetalae</taxon>
        <taxon>asterids</taxon>
        <taxon>lamiids</taxon>
        <taxon>Solanales</taxon>
        <taxon>Solanaceae</taxon>
        <taxon>Solanoideae</taxon>
        <taxon>Solaneae</taxon>
        <taxon>Solanum</taxon>
    </lineage>
</organism>
<evidence type="ECO:0000313" key="3">
    <source>
        <dbReference type="EMBL" id="KAG5590909.1"/>
    </source>
</evidence>
<evidence type="ECO:0000256" key="1">
    <source>
        <dbReference type="SAM" id="MobiDB-lite"/>
    </source>
</evidence>
<feature type="compositionally biased region" description="Polar residues" evidence="1">
    <location>
        <begin position="1"/>
        <end position="14"/>
    </location>
</feature>
<evidence type="ECO:0000256" key="2">
    <source>
        <dbReference type="SAM" id="Phobius"/>
    </source>
</evidence>
<dbReference type="AlphaFoldDB" id="A0A9J5XSW7"/>
<reference evidence="3 4" key="1">
    <citation type="submission" date="2020-09" db="EMBL/GenBank/DDBJ databases">
        <title>De no assembly of potato wild relative species, Solanum commersonii.</title>
        <authorList>
            <person name="Cho K."/>
        </authorList>
    </citation>
    <scope>NUCLEOTIDE SEQUENCE [LARGE SCALE GENOMIC DNA]</scope>
    <source>
        <strain evidence="3">LZ3.2</strain>
        <tissue evidence="3">Leaf</tissue>
    </source>
</reference>
<feature type="region of interest" description="Disordered" evidence="1">
    <location>
        <begin position="1"/>
        <end position="20"/>
    </location>
</feature>
<keyword evidence="4" id="KW-1185">Reference proteome</keyword>
<proteinExistence type="predicted"/>
<protein>
    <recommendedName>
        <fullName evidence="5">Transmembrane protein</fullName>
    </recommendedName>
</protein>
<dbReference type="Proteomes" id="UP000824120">
    <property type="component" value="Chromosome 8"/>
</dbReference>
<evidence type="ECO:0008006" key="5">
    <source>
        <dbReference type="Google" id="ProtNLM"/>
    </source>
</evidence>
<keyword evidence="2" id="KW-1133">Transmembrane helix</keyword>
<comment type="caution">
    <text evidence="3">The sequence shown here is derived from an EMBL/GenBank/DDBJ whole genome shotgun (WGS) entry which is preliminary data.</text>
</comment>
<gene>
    <name evidence="3" type="ORF">H5410_041423</name>
</gene>
<feature type="transmembrane region" description="Helical" evidence="2">
    <location>
        <begin position="54"/>
        <end position="76"/>
    </location>
</feature>
<name>A0A9J5XSW7_SOLCO</name>